<feature type="chain" id="PRO_5038437160" evidence="6">
    <location>
        <begin position="26"/>
        <end position="507"/>
    </location>
</feature>
<evidence type="ECO:0000256" key="2">
    <source>
        <dbReference type="ARBA" id="ARBA00022729"/>
    </source>
</evidence>
<sequence length="507" mass="56293">MKKSLFTMMATALVFSNVVGCSSSAKTQPDAANNGAGGDGNEKIAINMMTYSVDGGGWPDNAEIVQELNKKLNIDLKIQWVPNDNYDNKLETLAAANNMPDLYTIRDIKRYLSWQQKGILMDVKPSLNQYPNLVKYLGEDGFKILNPKDKYYGLPYYVPETRDSLAIRQDWLDKLNLKMPTTIDEFYSVAKAFATQDPDGNGKQDTVGFSFAVNPQTGVFERLAFLQGAFGLANGWKEENGKLIPYQTQVSELKDMVAFLQKAYNEGVLDKDFAVNKLRDPLNKFEASKVGTGYVNPNEVYSSTIPSVTKVDPKAKVVQLLPPKGPKGQATLTGTGGTQKVVINGKIDPKKQQRILKLLDYMMSDEGTDLIKNGIEGVDYKKVDGNKYEKLDFDKNRPQILSLWFLRRYDPLIQVFKFSDPQLAQNLSVWAENNAKYAWKNPGAGLVSDTNVKIGASLDQKLAQALVKAIIDKESVDTIDKAVADWKSGGGDKIIKEINDAYAASKQ</sequence>
<dbReference type="RefSeq" id="WP_131015802.1">
    <property type="nucleotide sequence ID" value="NZ_SIRE01000017.1"/>
</dbReference>
<feature type="signal peptide" evidence="6">
    <location>
        <begin position="1"/>
        <end position="25"/>
    </location>
</feature>
<dbReference type="PANTHER" id="PTHR43649">
    <property type="entry name" value="ARABINOSE-BINDING PROTEIN-RELATED"/>
    <property type="match status" value="1"/>
</dbReference>
<evidence type="ECO:0000256" key="4">
    <source>
        <dbReference type="ARBA" id="ARBA00023139"/>
    </source>
</evidence>
<keyword evidence="2 6" id="KW-0732">Signal</keyword>
<dbReference type="Gene3D" id="3.40.190.10">
    <property type="entry name" value="Periplasmic binding protein-like II"/>
    <property type="match status" value="2"/>
</dbReference>
<dbReference type="InterPro" id="IPR006059">
    <property type="entry name" value="SBP"/>
</dbReference>
<dbReference type="SUPFAM" id="SSF53850">
    <property type="entry name" value="Periplasmic binding protein-like II"/>
    <property type="match status" value="1"/>
</dbReference>
<dbReference type="PANTHER" id="PTHR43649:SF33">
    <property type="entry name" value="POLYGALACTURONAN_RHAMNOGALACTURONAN-BINDING PROTEIN YTCQ"/>
    <property type="match status" value="1"/>
</dbReference>
<dbReference type="Pfam" id="PF13416">
    <property type="entry name" value="SBP_bac_8"/>
    <property type="match status" value="1"/>
</dbReference>
<evidence type="ECO:0000256" key="3">
    <source>
        <dbReference type="ARBA" id="ARBA00023136"/>
    </source>
</evidence>
<dbReference type="EMBL" id="SIRE01000017">
    <property type="protein sequence ID" value="TBL75314.1"/>
    <property type="molecule type" value="Genomic_DNA"/>
</dbReference>
<keyword evidence="8" id="KW-1185">Reference proteome</keyword>
<protein>
    <submittedName>
        <fullName evidence="7">Extracellular solute-binding protein</fullName>
    </submittedName>
</protein>
<keyword evidence="5" id="KW-0449">Lipoprotein</keyword>
<gene>
    <name evidence="7" type="ORF">EYB31_23160</name>
</gene>
<evidence type="ECO:0000256" key="5">
    <source>
        <dbReference type="ARBA" id="ARBA00023288"/>
    </source>
</evidence>
<keyword evidence="1" id="KW-1003">Cell membrane</keyword>
<keyword evidence="3" id="KW-0472">Membrane</keyword>
<comment type="caution">
    <text evidence="7">The sequence shown here is derived from an EMBL/GenBank/DDBJ whole genome shotgun (WGS) entry which is preliminary data.</text>
</comment>
<dbReference type="OrthoDB" id="9787283at2"/>
<accession>A0A4Q9DN82</accession>
<dbReference type="Proteomes" id="UP000293142">
    <property type="component" value="Unassembled WGS sequence"/>
</dbReference>
<name>A0A4Q9DN82_9BACL</name>
<evidence type="ECO:0000313" key="7">
    <source>
        <dbReference type="EMBL" id="TBL75314.1"/>
    </source>
</evidence>
<dbReference type="InterPro" id="IPR050490">
    <property type="entry name" value="Bact_solute-bd_prot1"/>
</dbReference>
<organism evidence="7 8">
    <name type="scientific">Paenibacillus thalictri</name>
    <dbReference type="NCBI Taxonomy" id="2527873"/>
    <lineage>
        <taxon>Bacteria</taxon>
        <taxon>Bacillati</taxon>
        <taxon>Bacillota</taxon>
        <taxon>Bacilli</taxon>
        <taxon>Bacillales</taxon>
        <taxon>Paenibacillaceae</taxon>
        <taxon>Paenibacillus</taxon>
    </lineage>
</organism>
<evidence type="ECO:0000256" key="1">
    <source>
        <dbReference type="ARBA" id="ARBA00022475"/>
    </source>
</evidence>
<reference evidence="7 8" key="1">
    <citation type="submission" date="2019-02" db="EMBL/GenBank/DDBJ databases">
        <title>Paenibacillus sp. nov., isolated from surface-sterilized tissue of Thalictrum simplex L.</title>
        <authorList>
            <person name="Tuo L."/>
        </authorList>
    </citation>
    <scope>NUCLEOTIDE SEQUENCE [LARGE SCALE GENOMIC DNA]</scope>
    <source>
        <strain evidence="7 8">N2SHLJ1</strain>
    </source>
</reference>
<evidence type="ECO:0000313" key="8">
    <source>
        <dbReference type="Proteomes" id="UP000293142"/>
    </source>
</evidence>
<evidence type="ECO:0000256" key="6">
    <source>
        <dbReference type="SAM" id="SignalP"/>
    </source>
</evidence>
<keyword evidence="4" id="KW-0564">Palmitate</keyword>
<proteinExistence type="predicted"/>
<dbReference type="AlphaFoldDB" id="A0A4Q9DN82"/>